<dbReference type="NCBIfam" id="TIGR01085">
    <property type="entry name" value="murE"/>
    <property type="match status" value="1"/>
</dbReference>
<dbReference type="InterPro" id="IPR004101">
    <property type="entry name" value="Mur_ligase_C"/>
</dbReference>
<dbReference type="GO" id="GO:0051301">
    <property type="term" value="P:cell division"/>
    <property type="evidence" value="ECO:0007669"/>
    <property type="project" value="UniProtKB-KW"/>
</dbReference>
<dbReference type="InterPro" id="IPR013221">
    <property type="entry name" value="Mur_ligase_cen"/>
</dbReference>
<evidence type="ECO:0000256" key="2">
    <source>
        <dbReference type="RuleBase" id="RU004135"/>
    </source>
</evidence>
<proteinExistence type="inferred from homology"/>
<dbReference type="InterPro" id="IPR005761">
    <property type="entry name" value="UDP-N-AcMur-Glu-dNH2Pim_ligase"/>
</dbReference>
<evidence type="ECO:0000259" key="4">
    <source>
        <dbReference type="Pfam" id="PF08245"/>
    </source>
</evidence>
<dbReference type="Gene3D" id="3.40.1190.10">
    <property type="entry name" value="Mur-like, catalytic domain"/>
    <property type="match status" value="1"/>
</dbReference>
<dbReference type="InterPro" id="IPR036615">
    <property type="entry name" value="Mur_ligase_C_dom_sf"/>
</dbReference>
<evidence type="ECO:0000256" key="1">
    <source>
        <dbReference type="ARBA" id="ARBA00005898"/>
    </source>
</evidence>
<keyword evidence="2" id="KW-0961">Cell wall biogenesis/degradation</keyword>
<dbReference type="PANTHER" id="PTHR23135:SF4">
    <property type="entry name" value="UDP-N-ACETYLMURAMOYL-L-ALANYL-D-GLUTAMATE--2,6-DIAMINOPIMELATE LIGASE MURE HOMOLOG, CHLOROPLASTIC"/>
    <property type="match status" value="1"/>
</dbReference>
<dbReference type="SUPFAM" id="SSF53244">
    <property type="entry name" value="MurD-like peptide ligases, peptide-binding domain"/>
    <property type="match status" value="1"/>
</dbReference>
<keyword evidence="2" id="KW-0132">Cell division</keyword>
<dbReference type="Pfam" id="PF02875">
    <property type="entry name" value="Mur_ligase_C"/>
    <property type="match status" value="1"/>
</dbReference>
<evidence type="ECO:0000313" key="5">
    <source>
        <dbReference type="EMBL" id="OGG08465.1"/>
    </source>
</evidence>
<dbReference type="GO" id="GO:0005737">
    <property type="term" value="C:cytoplasm"/>
    <property type="evidence" value="ECO:0007669"/>
    <property type="project" value="UniProtKB-SubCell"/>
</dbReference>
<dbReference type="UniPathway" id="UPA00219"/>
<evidence type="ECO:0008006" key="7">
    <source>
        <dbReference type="Google" id="ProtNLM"/>
    </source>
</evidence>
<dbReference type="GO" id="GO:0009252">
    <property type="term" value="P:peptidoglycan biosynthetic process"/>
    <property type="evidence" value="ECO:0007669"/>
    <property type="project" value="UniProtKB-UniPathway"/>
</dbReference>
<dbReference type="InterPro" id="IPR036565">
    <property type="entry name" value="Mur-like_cat_sf"/>
</dbReference>
<sequence>MWQRVKNIYHLVQAILANTFYGFPSGKLKVIGVTGTDGKTTTACLIYHILKSTGKKAALISTVGAFIGDKIYDVGFHVTNPATFPLQRFIREVADRGNEFLVLEVTSHGLDQNRVWGIKFDIGVLTNIAHEHLDYHANWEEYAEVKFNLLNNSRVCILNYDDKSYSFWKSKIKNQKSKIQIKSQKEKQFQIVTYSLNNQEANITWKKYPFKTNLIGDFNKSNCLAAIAATDAVGVSDSQIRTALKTFKPPAGRLETVYDKEFRVIIDFAHTPNAFKSMLPEIKKVTKCRLIHVFGSAGARDAVKRPQMGAESARYADIIILTAEDPRDEQVEDINSQIRQGISDKFKFHSSKDQSIPNVKAQNEVFEIARRDKAINFAINIAQKRDTVLLTGKAHEKSMNYGHGEEPWDEFEEVKSALSNYPLKSVQIPARK</sequence>
<accession>A0A1F5Z7W7</accession>
<protein>
    <recommendedName>
        <fullName evidence="7">UDP-N-acetylmuramyl-tripeptide synthetase</fullName>
    </recommendedName>
</protein>
<comment type="similarity">
    <text evidence="1">Belongs to the MurCDEF family. MurE subfamily.</text>
</comment>
<evidence type="ECO:0000259" key="3">
    <source>
        <dbReference type="Pfam" id="PF02875"/>
    </source>
</evidence>
<dbReference type="PANTHER" id="PTHR23135">
    <property type="entry name" value="MUR LIGASE FAMILY MEMBER"/>
    <property type="match status" value="1"/>
</dbReference>
<dbReference type="EMBL" id="MFJC01000065">
    <property type="protein sequence ID" value="OGG08465.1"/>
    <property type="molecule type" value="Genomic_DNA"/>
</dbReference>
<keyword evidence="2" id="KW-0131">Cell cycle</keyword>
<dbReference type="GO" id="GO:0008360">
    <property type="term" value="P:regulation of cell shape"/>
    <property type="evidence" value="ECO:0007669"/>
    <property type="project" value="UniProtKB-KW"/>
</dbReference>
<keyword evidence="2" id="KW-0573">Peptidoglycan synthesis</keyword>
<name>A0A1F5Z7W7_9BACT</name>
<comment type="caution">
    <text evidence="5">The sequence shown here is derived from an EMBL/GenBank/DDBJ whole genome shotgun (WGS) entry which is preliminary data.</text>
</comment>
<dbReference type="GO" id="GO:0005524">
    <property type="term" value="F:ATP binding"/>
    <property type="evidence" value="ECO:0007669"/>
    <property type="project" value="InterPro"/>
</dbReference>
<dbReference type="Proteomes" id="UP000176854">
    <property type="component" value="Unassembled WGS sequence"/>
</dbReference>
<dbReference type="GO" id="GO:0016881">
    <property type="term" value="F:acid-amino acid ligase activity"/>
    <property type="evidence" value="ECO:0007669"/>
    <property type="project" value="InterPro"/>
</dbReference>
<dbReference type="GO" id="GO:0071555">
    <property type="term" value="P:cell wall organization"/>
    <property type="evidence" value="ECO:0007669"/>
    <property type="project" value="UniProtKB-KW"/>
</dbReference>
<reference evidence="5 6" key="1">
    <citation type="journal article" date="2016" name="Nat. Commun.">
        <title>Thousands of microbial genomes shed light on interconnected biogeochemical processes in an aquifer system.</title>
        <authorList>
            <person name="Anantharaman K."/>
            <person name="Brown C.T."/>
            <person name="Hug L.A."/>
            <person name="Sharon I."/>
            <person name="Castelle C.J."/>
            <person name="Probst A.J."/>
            <person name="Thomas B.C."/>
            <person name="Singh A."/>
            <person name="Wilkins M.J."/>
            <person name="Karaoz U."/>
            <person name="Brodie E.L."/>
            <person name="Williams K.H."/>
            <person name="Hubbard S.S."/>
            <person name="Banfield J.F."/>
        </authorList>
    </citation>
    <scope>NUCLEOTIDE SEQUENCE [LARGE SCALE GENOMIC DNA]</scope>
</reference>
<dbReference type="SUPFAM" id="SSF53623">
    <property type="entry name" value="MurD-like peptide ligases, catalytic domain"/>
    <property type="match status" value="1"/>
</dbReference>
<organism evidence="5 6">
    <name type="scientific">Candidatus Gottesmanbacteria bacterium RBG_16_43_7</name>
    <dbReference type="NCBI Taxonomy" id="1798373"/>
    <lineage>
        <taxon>Bacteria</taxon>
        <taxon>Candidatus Gottesmaniibacteriota</taxon>
    </lineage>
</organism>
<comment type="subcellular location">
    <subcellularLocation>
        <location evidence="2">Cytoplasm</location>
    </subcellularLocation>
</comment>
<dbReference type="AlphaFoldDB" id="A0A1F5Z7W7"/>
<feature type="domain" description="Mur ligase C-terminal" evidence="3">
    <location>
        <begin position="252"/>
        <end position="393"/>
    </location>
</feature>
<gene>
    <name evidence="5" type="ORF">A2154_01895</name>
</gene>
<dbReference type="STRING" id="1798373.A2154_01895"/>
<dbReference type="Pfam" id="PF08245">
    <property type="entry name" value="Mur_ligase_M"/>
    <property type="match status" value="1"/>
</dbReference>
<evidence type="ECO:0000313" key="6">
    <source>
        <dbReference type="Proteomes" id="UP000176854"/>
    </source>
</evidence>
<keyword evidence="2" id="KW-0133">Cell shape</keyword>
<dbReference type="Gene3D" id="3.90.190.20">
    <property type="entry name" value="Mur ligase, C-terminal domain"/>
    <property type="match status" value="1"/>
</dbReference>
<feature type="domain" description="Mur ligase central" evidence="4">
    <location>
        <begin position="33"/>
        <end position="229"/>
    </location>
</feature>
<comment type="pathway">
    <text evidence="2">Cell wall biogenesis; peptidoglycan biosynthesis.</text>
</comment>